<evidence type="ECO:0000313" key="12">
    <source>
        <dbReference type="EMBL" id="BDD87259.1"/>
    </source>
</evidence>
<name>A0ABN6M2Y2_9BACT</name>
<evidence type="ECO:0000256" key="5">
    <source>
        <dbReference type="ARBA" id="ARBA00022618"/>
    </source>
</evidence>
<evidence type="ECO:0000256" key="9">
    <source>
        <dbReference type="ARBA" id="ARBA00023306"/>
    </source>
</evidence>
<dbReference type="PANTHER" id="PTHR30558:SF7">
    <property type="entry name" value="TOL-PAL SYSTEM PROTEIN TOLR"/>
    <property type="match status" value="1"/>
</dbReference>
<organism evidence="12 13">
    <name type="scientific">Desulfofustis limnaeus</name>
    <dbReference type="NCBI Taxonomy" id="2740163"/>
    <lineage>
        <taxon>Bacteria</taxon>
        <taxon>Pseudomonadati</taxon>
        <taxon>Thermodesulfobacteriota</taxon>
        <taxon>Desulfobulbia</taxon>
        <taxon>Desulfobulbales</taxon>
        <taxon>Desulfocapsaceae</taxon>
        <taxon>Desulfofustis</taxon>
    </lineage>
</organism>
<protein>
    <submittedName>
        <fullName evidence="12">Protein TolR</fullName>
    </submittedName>
</protein>
<keyword evidence="4" id="KW-0997">Cell inner membrane</keyword>
<comment type="subcellular location">
    <subcellularLocation>
        <location evidence="1">Cell membrane</location>
        <topology evidence="1">Single-pass membrane protein</topology>
    </subcellularLocation>
    <subcellularLocation>
        <location evidence="10">Cell membrane</location>
        <topology evidence="10">Single-pass type II membrane protein</topology>
    </subcellularLocation>
</comment>
<evidence type="ECO:0000313" key="13">
    <source>
        <dbReference type="Proteomes" id="UP000830055"/>
    </source>
</evidence>
<keyword evidence="10" id="KW-0813">Transport</keyword>
<evidence type="ECO:0000256" key="1">
    <source>
        <dbReference type="ARBA" id="ARBA00004162"/>
    </source>
</evidence>
<keyword evidence="7 11" id="KW-1133">Transmembrane helix</keyword>
<feature type="transmembrane region" description="Helical" evidence="11">
    <location>
        <begin position="21"/>
        <end position="39"/>
    </location>
</feature>
<proteinExistence type="inferred from homology"/>
<evidence type="ECO:0000256" key="6">
    <source>
        <dbReference type="ARBA" id="ARBA00022692"/>
    </source>
</evidence>
<dbReference type="InterPro" id="IPR014168">
    <property type="entry name" value="Tol-Pal_TolR"/>
</dbReference>
<dbReference type="Gene3D" id="3.30.420.270">
    <property type="match status" value="1"/>
</dbReference>
<dbReference type="Proteomes" id="UP000830055">
    <property type="component" value="Chromosome"/>
</dbReference>
<keyword evidence="10" id="KW-0653">Protein transport</keyword>
<evidence type="ECO:0000256" key="4">
    <source>
        <dbReference type="ARBA" id="ARBA00022519"/>
    </source>
</evidence>
<accession>A0ABN6M2Y2</accession>
<dbReference type="RefSeq" id="WP_284154295.1">
    <property type="nucleotide sequence ID" value="NZ_AP025516.1"/>
</dbReference>
<evidence type="ECO:0000256" key="3">
    <source>
        <dbReference type="ARBA" id="ARBA00022475"/>
    </source>
</evidence>
<keyword evidence="8 11" id="KW-0472">Membrane</keyword>
<dbReference type="EMBL" id="AP025516">
    <property type="protein sequence ID" value="BDD87259.1"/>
    <property type="molecule type" value="Genomic_DNA"/>
</dbReference>
<evidence type="ECO:0000256" key="2">
    <source>
        <dbReference type="ARBA" id="ARBA00005811"/>
    </source>
</evidence>
<keyword evidence="13" id="KW-1185">Reference proteome</keyword>
<dbReference type="Pfam" id="PF02472">
    <property type="entry name" value="ExbD"/>
    <property type="match status" value="1"/>
</dbReference>
<dbReference type="NCBIfam" id="TIGR02801">
    <property type="entry name" value="tolR"/>
    <property type="match status" value="1"/>
</dbReference>
<keyword evidence="3" id="KW-1003">Cell membrane</keyword>
<dbReference type="InterPro" id="IPR003400">
    <property type="entry name" value="ExbD"/>
</dbReference>
<keyword evidence="5" id="KW-0132">Cell division</keyword>
<sequence>MGPVSGNGRKQLMADINVTPLVDVMLVLLIIFMVTAPMMTQGLDVDLPQTTAKALRQDENPVVVTVDKEGQISIDNIPYEPKALVQELSKLPDEKKEEPIYLRADKAVSYGVVVAVMADIKKAGFDKLGMVTEPAAEEKQ</sequence>
<reference evidence="12 13" key="1">
    <citation type="submission" date="2022-01" db="EMBL/GenBank/DDBJ databases">
        <title>Desulfofustis limnae sp. nov., a novel mesophilic sulfate-reducing bacterium isolated from marsh soil.</title>
        <authorList>
            <person name="Watanabe M."/>
            <person name="Takahashi A."/>
            <person name="Kojima H."/>
            <person name="Fukui M."/>
        </authorList>
    </citation>
    <scope>NUCLEOTIDE SEQUENCE [LARGE SCALE GENOMIC DNA]</scope>
    <source>
        <strain evidence="12 13">PPLL</strain>
    </source>
</reference>
<comment type="similarity">
    <text evidence="2 10">Belongs to the ExbD/TolR family.</text>
</comment>
<evidence type="ECO:0000256" key="7">
    <source>
        <dbReference type="ARBA" id="ARBA00022989"/>
    </source>
</evidence>
<dbReference type="PANTHER" id="PTHR30558">
    <property type="entry name" value="EXBD MEMBRANE COMPONENT OF PMF-DRIVEN MACROMOLECULE IMPORT SYSTEM"/>
    <property type="match status" value="1"/>
</dbReference>
<gene>
    <name evidence="12" type="ORF">DPPLL_16240</name>
</gene>
<keyword evidence="9" id="KW-0131">Cell cycle</keyword>
<evidence type="ECO:0000256" key="8">
    <source>
        <dbReference type="ARBA" id="ARBA00023136"/>
    </source>
</evidence>
<evidence type="ECO:0000256" key="11">
    <source>
        <dbReference type="SAM" id="Phobius"/>
    </source>
</evidence>
<evidence type="ECO:0000256" key="10">
    <source>
        <dbReference type="RuleBase" id="RU003879"/>
    </source>
</evidence>
<keyword evidence="6 10" id="KW-0812">Transmembrane</keyword>